<sequence length="568" mass="60539">EKSAKRFRAEDDNAIGCLTLVCDAVRHIYDADGLFVRAVADSGLAPDALSPRALLPFLASSRRPLADAIPHWVTLATGIIATVSEHDAPLAHVYLTPLPLRLVLALAAITGLQPTADFQAVVARRPFSLTIERAVSLQLARLRYLEIDETTIQLAHLALATGIWTLHLEALWAAKAAGTSPDVKAGSSTFIGDPYAAMSPHPDAMPEQRSDGMSPLSAQRCQLLLLALAVARYDGVHGGQGALSGKDTLASPWDPWAAFFHAPTIALVRATHGTHQDVPPSPASRLVSLPMAASARAWWDHAYAAADRVNDMRVAAAACEAYIAIALVSPSILPSDAVPPTEATNQERQRRHYSALLDVMRTFMDAVETRYQAYMNDPNDTLQVADVVLLFLTWLGAGMSPRVARLRPAAGAAAGITPAGDLVPFVLRSKQIGSLLDALNVWGLFLGIAAPKSVPEPDREGGMENVDDASHESHQHAAAAANGYHHVMARIMLALPTMQGPLALIVQKLDMLLRPSGQVGAAQPPLSETACEAACTLAQYLYLVAGRTDALCDALADPQSMDLLAYVV</sequence>
<protein>
    <submittedName>
        <fullName evidence="1">Uncharacterized protein</fullName>
    </submittedName>
</protein>
<accession>A0A4P9WXX0</accession>
<name>A0A4P9WXX0_9FUNG</name>
<dbReference type="Proteomes" id="UP000268535">
    <property type="component" value="Unassembled WGS sequence"/>
</dbReference>
<dbReference type="EMBL" id="ML010302">
    <property type="protein sequence ID" value="RKO96146.1"/>
    <property type="molecule type" value="Genomic_DNA"/>
</dbReference>
<evidence type="ECO:0000313" key="1">
    <source>
        <dbReference type="EMBL" id="RKO96146.1"/>
    </source>
</evidence>
<proteinExistence type="predicted"/>
<feature type="non-terminal residue" evidence="1">
    <location>
        <position position="568"/>
    </location>
</feature>
<gene>
    <name evidence="1" type="ORF">CAUPRSCDRAFT_12157</name>
</gene>
<organism evidence="1 2">
    <name type="scientific">Caulochytrium protostelioides</name>
    <dbReference type="NCBI Taxonomy" id="1555241"/>
    <lineage>
        <taxon>Eukaryota</taxon>
        <taxon>Fungi</taxon>
        <taxon>Fungi incertae sedis</taxon>
        <taxon>Chytridiomycota</taxon>
        <taxon>Chytridiomycota incertae sedis</taxon>
        <taxon>Chytridiomycetes</taxon>
        <taxon>Caulochytriales</taxon>
        <taxon>Caulochytriaceae</taxon>
        <taxon>Caulochytrium</taxon>
    </lineage>
</organism>
<reference evidence="2" key="1">
    <citation type="journal article" date="2018" name="Nat. Microbiol.">
        <title>Leveraging single-cell genomics to expand the fungal tree of life.</title>
        <authorList>
            <person name="Ahrendt S.R."/>
            <person name="Quandt C.A."/>
            <person name="Ciobanu D."/>
            <person name="Clum A."/>
            <person name="Salamov A."/>
            <person name="Andreopoulos B."/>
            <person name="Cheng J.F."/>
            <person name="Woyke T."/>
            <person name="Pelin A."/>
            <person name="Henrissat B."/>
            <person name="Reynolds N.K."/>
            <person name="Benny G.L."/>
            <person name="Smith M.E."/>
            <person name="James T.Y."/>
            <person name="Grigoriev I.V."/>
        </authorList>
    </citation>
    <scope>NUCLEOTIDE SEQUENCE [LARGE SCALE GENOMIC DNA]</scope>
    <source>
        <strain evidence="2">ATCC 52028</strain>
    </source>
</reference>
<evidence type="ECO:0000313" key="2">
    <source>
        <dbReference type="Proteomes" id="UP000268535"/>
    </source>
</evidence>
<dbReference type="AlphaFoldDB" id="A0A4P9WXX0"/>
<feature type="non-terminal residue" evidence="1">
    <location>
        <position position="1"/>
    </location>
</feature>